<dbReference type="CDD" id="cd00090">
    <property type="entry name" value="HTH_ARSR"/>
    <property type="match status" value="1"/>
</dbReference>
<organism evidence="2 3">
    <name type="scientific">Candidatus Sungiibacteriota bacterium</name>
    <dbReference type="NCBI Taxonomy" id="2750080"/>
    <lineage>
        <taxon>Bacteria</taxon>
        <taxon>Candidatus Sungiibacteriota</taxon>
    </lineage>
</organism>
<feature type="domain" description="Transcription regulator TrmB N-terminal" evidence="1">
    <location>
        <begin position="7"/>
        <end position="74"/>
    </location>
</feature>
<evidence type="ECO:0000313" key="3">
    <source>
        <dbReference type="Proteomes" id="UP000595618"/>
    </source>
</evidence>
<gene>
    <name evidence="2" type="ORF">HYW89_01565</name>
</gene>
<sequence length="246" mass="27954">MELETELKKIGLSEKEAKVYLAALRLGPATAADLARHAGVNRATTYVVIEKLKKEGLASSYGRGKKTYFSPEPPEQLKNLFALQEQRLRAGFKDVQKIFPELKKIYESAGERPLVRFFEGKEGSAAVRADILRSKPKVLDEIIPLIEEVKLSEKDKTALKKLRVPRRAIYTSRKSSPALPPEEKFFKRKLINHGDFPVETEIVLYGNKAALLALKKRFTGIIIEDEVIVKTLKLIFEMLWNHPKLK</sequence>
<dbReference type="Proteomes" id="UP000595618">
    <property type="component" value="Chromosome"/>
</dbReference>
<name>A0A7T5RK11_9BACT</name>
<dbReference type="AlphaFoldDB" id="A0A7T5RK11"/>
<protein>
    <recommendedName>
        <fullName evidence="1">Transcription regulator TrmB N-terminal domain-containing protein</fullName>
    </recommendedName>
</protein>
<evidence type="ECO:0000313" key="2">
    <source>
        <dbReference type="EMBL" id="QQG45593.1"/>
    </source>
</evidence>
<dbReference type="Gene3D" id="1.10.10.10">
    <property type="entry name" value="Winged helix-like DNA-binding domain superfamily/Winged helix DNA-binding domain"/>
    <property type="match status" value="1"/>
</dbReference>
<accession>A0A7T5RK11</accession>
<dbReference type="InterPro" id="IPR036388">
    <property type="entry name" value="WH-like_DNA-bd_sf"/>
</dbReference>
<dbReference type="Pfam" id="PF01978">
    <property type="entry name" value="TrmB"/>
    <property type="match status" value="1"/>
</dbReference>
<dbReference type="EMBL" id="CP066690">
    <property type="protein sequence ID" value="QQG45593.1"/>
    <property type="molecule type" value="Genomic_DNA"/>
</dbReference>
<proteinExistence type="predicted"/>
<reference evidence="2 3" key="1">
    <citation type="submission" date="2020-07" db="EMBL/GenBank/DDBJ databases">
        <title>Huge and variable diversity of episymbiotic CPR bacteria and DPANN archaea in groundwater ecosystems.</title>
        <authorList>
            <person name="He C.Y."/>
            <person name="Keren R."/>
            <person name="Whittaker M."/>
            <person name="Farag I.F."/>
            <person name="Doudna J."/>
            <person name="Cate J.H.D."/>
            <person name="Banfield J.F."/>
        </authorList>
    </citation>
    <scope>NUCLEOTIDE SEQUENCE [LARGE SCALE GENOMIC DNA]</scope>
    <source>
        <strain evidence="2">NC_groundwater_541_Ag_S-0.1um_46_50</strain>
    </source>
</reference>
<dbReference type="PANTHER" id="PTHR34293">
    <property type="entry name" value="HTH-TYPE TRANSCRIPTIONAL REGULATOR TRMBL2"/>
    <property type="match status" value="1"/>
</dbReference>
<dbReference type="SUPFAM" id="SSF46785">
    <property type="entry name" value="Winged helix' DNA-binding domain"/>
    <property type="match status" value="1"/>
</dbReference>
<dbReference type="InterPro" id="IPR011991">
    <property type="entry name" value="ArsR-like_HTH"/>
</dbReference>
<dbReference type="PANTHER" id="PTHR34293:SF1">
    <property type="entry name" value="HTH-TYPE TRANSCRIPTIONAL REGULATOR TRMBL2"/>
    <property type="match status" value="1"/>
</dbReference>
<dbReference type="InterPro" id="IPR036390">
    <property type="entry name" value="WH_DNA-bd_sf"/>
</dbReference>
<evidence type="ECO:0000259" key="1">
    <source>
        <dbReference type="Pfam" id="PF01978"/>
    </source>
</evidence>
<dbReference type="InterPro" id="IPR051797">
    <property type="entry name" value="TrmB-like"/>
</dbReference>
<dbReference type="InterPro" id="IPR002831">
    <property type="entry name" value="Tscrpt_reg_TrmB_N"/>
</dbReference>